<dbReference type="OrthoDB" id="3485856at2759"/>
<proteinExistence type="predicted"/>
<keyword evidence="2" id="KW-1185">Reference proteome</keyword>
<evidence type="ECO:0000313" key="2">
    <source>
        <dbReference type="Proteomes" id="UP000546213"/>
    </source>
</evidence>
<dbReference type="EMBL" id="JAAOAS010000451">
    <property type="protein sequence ID" value="KAF5575902.1"/>
    <property type="molecule type" value="Genomic_DNA"/>
</dbReference>
<organism evidence="1 2">
    <name type="scientific">Fusarium pseudocircinatum</name>
    <dbReference type="NCBI Taxonomy" id="56676"/>
    <lineage>
        <taxon>Eukaryota</taxon>
        <taxon>Fungi</taxon>
        <taxon>Dikarya</taxon>
        <taxon>Ascomycota</taxon>
        <taxon>Pezizomycotina</taxon>
        <taxon>Sordariomycetes</taxon>
        <taxon>Hypocreomycetidae</taxon>
        <taxon>Hypocreales</taxon>
        <taxon>Nectriaceae</taxon>
        <taxon>Fusarium</taxon>
        <taxon>Fusarium fujikuroi species complex</taxon>
    </lineage>
</organism>
<sequence length="294" mass="32859">MEISHGKSPAPSPLPPPASDDLLQALTEFKRHIETADLSRMYLSAEAYDRLSNKLEAISREFDYEPGHQQTTFRMPPKTHVTFAQSIAGAIYNKVNELETELDDAGEDKLHGFISKIVNGGSANVIHHDASNGTKRQRGRQPGGQFHFLGAVFPNIVIEVTYNQSGEDLSEIAKDYLRYTDGNIAAVLCFDLNSTTESTLSVWKPTFTEEDDSGMIPQIIRKKLHYFAPDVLCKNIENRNISIPYSKLYELLSMAEALEQSVATGVRSRRQVKRKRASGSMEGMNARRKLQLLG</sequence>
<dbReference type="AlphaFoldDB" id="A0A8H5NR98"/>
<protein>
    <submittedName>
        <fullName evidence="1">Uncharacterized protein</fullName>
    </submittedName>
</protein>
<dbReference type="Proteomes" id="UP000546213">
    <property type="component" value="Unassembled WGS sequence"/>
</dbReference>
<reference evidence="1 2" key="1">
    <citation type="submission" date="2020-05" db="EMBL/GenBank/DDBJ databases">
        <title>Identification and distribution of gene clusters putatively required for synthesis of sphingolipid metabolism inhibitors in phylogenetically diverse species of the filamentous fungus Fusarium.</title>
        <authorList>
            <person name="Kim H.-S."/>
            <person name="Busman M."/>
            <person name="Brown D.W."/>
            <person name="Divon H."/>
            <person name="Uhlig S."/>
            <person name="Proctor R.H."/>
        </authorList>
    </citation>
    <scope>NUCLEOTIDE SEQUENCE [LARGE SCALE GENOMIC DNA]</scope>
    <source>
        <strain evidence="1 2">NRRL 36939</strain>
    </source>
</reference>
<comment type="caution">
    <text evidence="1">The sequence shown here is derived from an EMBL/GenBank/DDBJ whole genome shotgun (WGS) entry which is preliminary data.</text>
</comment>
<accession>A0A8H5NR98</accession>
<gene>
    <name evidence="1" type="ORF">FPCIR_12906</name>
</gene>
<evidence type="ECO:0000313" key="1">
    <source>
        <dbReference type="EMBL" id="KAF5575902.1"/>
    </source>
</evidence>
<name>A0A8H5NR98_9HYPO</name>